<dbReference type="InterPro" id="IPR006029">
    <property type="entry name" value="Neurotrans-gated_channel_TM"/>
</dbReference>
<feature type="domain" description="Neurotransmitter-gated ion-channel ligand-binding" evidence="13">
    <location>
        <begin position="36"/>
        <end position="242"/>
    </location>
</feature>
<dbReference type="OMA" id="MEYSIEV"/>
<organism evidence="15 16">
    <name type="scientific">Lingula anatina</name>
    <name type="common">Brachiopod</name>
    <name type="synonym">Lingula unguis</name>
    <dbReference type="NCBI Taxonomy" id="7574"/>
    <lineage>
        <taxon>Eukaryota</taxon>
        <taxon>Metazoa</taxon>
        <taxon>Spiralia</taxon>
        <taxon>Lophotrochozoa</taxon>
        <taxon>Brachiopoda</taxon>
        <taxon>Linguliformea</taxon>
        <taxon>Lingulata</taxon>
        <taxon>Lingulida</taxon>
        <taxon>Linguloidea</taxon>
        <taxon>Lingulidae</taxon>
        <taxon>Lingula</taxon>
    </lineage>
</organism>
<keyword evidence="16" id="KW-0675">Receptor</keyword>
<dbReference type="InterPro" id="IPR006202">
    <property type="entry name" value="Neur_chan_lig-bd"/>
</dbReference>
<keyword evidence="5 11" id="KW-0812">Transmembrane</keyword>
<dbReference type="NCBIfam" id="TIGR00860">
    <property type="entry name" value="LIC"/>
    <property type="match status" value="1"/>
</dbReference>
<evidence type="ECO:0000259" key="13">
    <source>
        <dbReference type="Pfam" id="PF02931"/>
    </source>
</evidence>
<dbReference type="CDD" id="cd19049">
    <property type="entry name" value="LGIC_TM_anion"/>
    <property type="match status" value="1"/>
</dbReference>
<keyword evidence="8" id="KW-0406">Ion transport</keyword>
<protein>
    <submittedName>
        <fullName evidence="16">Glycine receptor subunit alpha-1 isoform X2</fullName>
    </submittedName>
</protein>
<feature type="transmembrane region" description="Helical" evidence="11">
    <location>
        <begin position="308"/>
        <end position="331"/>
    </location>
</feature>
<feature type="signal peptide" evidence="12">
    <location>
        <begin position="1"/>
        <end position="22"/>
    </location>
</feature>
<keyword evidence="10" id="KW-0407">Ion channel</keyword>
<evidence type="ECO:0000259" key="14">
    <source>
        <dbReference type="Pfam" id="PF02932"/>
    </source>
</evidence>
<keyword evidence="3" id="KW-0813">Transport</keyword>
<evidence type="ECO:0000313" key="15">
    <source>
        <dbReference type="Proteomes" id="UP000085678"/>
    </source>
</evidence>
<dbReference type="GO" id="GO:0005230">
    <property type="term" value="F:extracellular ligand-gated monoatomic ion channel activity"/>
    <property type="evidence" value="ECO:0007669"/>
    <property type="project" value="InterPro"/>
</dbReference>
<evidence type="ECO:0000256" key="10">
    <source>
        <dbReference type="ARBA" id="ARBA00023303"/>
    </source>
</evidence>
<evidence type="ECO:0000256" key="7">
    <source>
        <dbReference type="ARBA" id="ARBA00022989"/>
    </source>
</evidence>
<dbReference type="InterPro" id="IPR036734">
    <property type="entry name" value="Neur_chan_lig-bd_sf"/>
</dbReference>
<dbReference type="RefSeq" id="XP_013419310.1">
    <property type="nucleotide sequence ID" value="XM_013563856.1"/>
</dbReference>
<evidence type="ECO:0000256" key="11">
    <source>
        <dbReference type="SAM" id="Phobius"/>
    </source>
</evidence>
<dbReference type="PRINTS" id="PR00253">
    <property type="entry name" value="GABAARECEPTR"/>
</dbReference>
<feature type="transmembrane region" description="Helical" evidence="11">
    <location>
        <begin position="274"/>
        <end position="293"/>
    </location>
</feature>
<keyword evidence="7 11" id="KW-1133">Transmembrane helix</keyword>
<keyword evidence="4" id="KW-1003">Cell membrane</keyword>
<feature type="transmembrane region" description="Helical" evidence="11">
    <location>
        <begin position="245"/>
        <end position="267"/>
    </location>
</feature>
<keyword evidence="6 12" id="KW-0732">Signal</keyword>
<evidence type="ECO:0000256" key="9">
    <source>
        <dbReference type="ARBA" id="ARBA00023136"/>
    </source>
</evidence>
<comment type="subcellular location">
    <subcellularLocation>
        <location evidence="2">Cell membrane</location>
    </subcellularLocation>
    <subcellularLocation>
        <location evidence="1">Membrane</location>
        <topology evidence="1">Multi-pass membrane protein</topology>
    </subcellularLocation>
</comment>
<evidence type="ECO:0000256" key="2">
    <source>
        <dbReference type="ARBA" id="ARBA00004236"/>
    </source>
</evidence>
<dbReference type="Gene3D" id="1.20.58.390">
    <property type="entry name" value="Neurotransmitter-gated ion-channel transmembrane domain"/>
    <property type="match status" value="1"/>
</dbReference>
<evidence type="ECO:0000256" key="1">
    <source>
        <dbReference type="ARBA" id="ARBA00004141"/>
    </source>
</evidence>
<dbReference type="InterPro" id="IPR006201">
    <property type="entry name" value="Neur_channel"/>
</dbReference>
<evidence type="ECO:0000256" key="12">
    <source>
        <dbReference type="SAM" id="SignalP"/>
    </source>
</evidence>
<dbReference type="OrthoDB" id="5957871at2759"/>
<dbReference type="Gene3D" id="2.70.170.10">
    <property type="entry name" value="Neurotransmitter-gated ion-channel ligand-binding domain"/>
    <property type="match status" value="1"/>
</dbReference>
<dbReference type="GO" id="GO:0005886">
    <property type="term" value="C:plasma membrane"/>
    <property type="evidence" value="ECO:0007669"/>
    <property type="project" value="UniProtKB-SubCell"/>
</dbReference>
<dbReference type="InterPro" id="IPR006028">
    <property type="entry name" value="GABAA/Glycine_rcpt"/>
</dbReference>
<reference evidence="16" key="1">
    <citation type="submission" date="2025-08" db="UniProtKB">
        <authorList>
            <consortium name="RefSeq"/>
        </authorList>
    </citation>
    <scope>IDENTIFICATION</scope>
    <source>
        <tissue evidence="16">Gonads</tissue>
    </source>
</reference>
<dbReference type="SUPFAM" id="SSF63712">
    <property type="entry name" value="Nicotinic receptor ligand binding domain-like"/>
    <property type="match status" value="1"/>
</dbReference>
<proteinExistence type="predicted"/>
<accession>A0A1S3K9K4</accession>
<feature type="chain" id="PRO_5010370193" evidence="12">
    <location>
        <begin position="23"/>
        <end position="434"/>
    </location>
</feature>
<evidence type="ECO:0000256" key="6">
    <source>
        <dbReference type="ARBA" id="ARBA00022729"/>
    </source>
</evidence>
<evidence type="ECO:0000256" key="5">
    <source>
        <dbReference type="ARBA" id="ARBA00022692"/>
    </source>
</evidence>
<keyword evidence="15" id="KW-1185">Reference proteome</keyword>
<feature type="domain" description="Neurotransmitter-gated ion-channel transmembrane" evidence="14">
    <location>
        <begin position="250"/>
        <end position="346"/>
    </location>
</feature>
<dbReference type="PANTHER" id="PTHR18945">
    <property type="entry name" value="NEUROTRANSMITTER GATED ION CHANNEL"/>
    <property type="match status" value="1"/>
</dbReference>
<dbReference type="Pfam" id="PF02931">
    <property type="entry name" value="Neur_chan_LBD"/>
    <property type="match status" value="1"/>
</dbReference>
<dbReference type="InterPro" id="IPR036719">
    <property type="entry name" value="Neuro-gated_channel_TM_sf"/>
</dbReference>
<dbReference type="GeneID" id="106180005"/>
<dbReference type="AlphaFoldDB" id="A0A1S3K9K4"/>
<dbReference type="FunFam" id="2.70.170.10:FF:000014">
    <property type="entry name" value="Glycine receptor subunit beta"/>
    <property type="match status" value="1"/>
</dbReference>
<dbReference type="Proteomes" id="UP000085678">
    <property type="component" value="Unplaced"/>
</dbReference>
<keyword evidence="9 11" id="KW-0472">Membrane</keyword>
<dbReference type="InterPro" id="IPR038050">
    <property type="entry name" value="Neuro_actylchol_rec"/>
</dbReference>
<dbReference type="SUPFAM" id="SSF90112">
    <property type="entry name" value="Neurotransmitter-gated ion-channel transmembrane pore"/>
    <property type="match status" value="1"/>
</dbReference>
<evidence type="ECO:0000313" key="16">
    <source>
        <dbReference type="RefSeq" id="XP_013419310.1"/>
    </source>
</evidence>
<sequence length="434" mass="49693">MERLISYFTLSVLLNVFGWSRSQPALSTAEQHASFNRVLTNGTYDSRIRPHLPDGKPTNVTVDIAINGFGEFNTANMDFSVSIYLRQRWNDPRLAFNAFNLSSATAITLSDKVLTDIWVPDLFFYNEKQGWKHDITTPNVLIRIAPSGDILYSQRISMKLSCLYDFYKFPMDSQTCRIEIHSYAYTTEDVNIFWKETDPIQRKDDLYLPEFTLESDSPKYCTTGTSTGEYPCIYAEFQLSRDMRYYVLNVYAPSFVVVIISFVNFMIDPRATPARVSIGVITVLTITTQSVTLQQRLPRVSYIKAVDVWMAVCLIFVVASMLEYAAANVMLQREARQKEKATRPEKNANIKKAFQGPMDNMIMSNIPLTLPEVAEAVPLRRQKQCHVSADNLDFTPLHSKWNADNLDKLSRIAFTSAFLLFNVIYWCVYMLALV</sequence>
<dbReference type="PRINTS" id="PR00252">
    <property type="entry name" value="NRIONCHANNEL"/>
</dbReference>
<name>A0A1S3K9K4_LINAN</name>
<evidence type="ECO:0000256" key="3">
    <source>
        <dbReference type="ARBA" id="ARBA00022448"/>
    </source>
</evidence>
<feature type="transmembrane region" description="Helical" evidence="11">
    <location>
        <begin position="412"/>
        <end position="432"/>
    </location>
</feature>
<dbReference type="Pfam" id="PF02932">
    <property type="entry name" value="Neur_chan_memb"/>
    <property type="match status" value="1"/>
</dbReference>
<dbReference type="GO" id="GO:0004888">
    <property type="term" value="F:transmembrane signaling receptor activity"/>
    <property type="evidence" value="ECO:0007669"/>
    <property type="project" value="InterPro"/>
</dbReference>
<gene>
    <name evidence="16" type="primary">LOC106180005</name>
</gene>
<evidence type="ECO:0000256" key="4">
    <source>
        <dbReference type="ARBA" id="ARBA00022475"/>
    </source>
</evidence>
<dbReference type="CDD" id="cd18993">
    <property type="entry name" value="LGIC_ECD_GluCl"/>
    <property type="match status" value="1"/>
</dbReference>
<evidence type="ECO:0000256" key="8">
    <source>
        <dbReference type="ARBA" id="ARBA00023065"/>
    </source>
</evidence>